<accession>A0A7Y9Y071</accession>
<reference evidence="2 3" key="1">
    <citation type="submission" date="2020-07" db="EMBL/GenBank/DDBJ databases">
        <title>Genomic Encyclopedia of Type Strains, Phase IV (KMG-IV): sequencing the most valuable type-strain genomes for metagenomic binning, comparative biology and taxonomic classification.</title>
        <authorList>
            <person name="Goeker M."/>
        </authorList>
    </citation>
    <scope>NUCLEOTIDE SEQUENCE [LARGE SCALE GENOMIC DNA]</scope>
    <source>
        <strain evidence="2 3">DSM 29043</strain>
    </source>
</reference>
<evidence type="ECO:0000259" key="1">
    <source>
        <dbReference type="Pfam" id="PF13577"/>
    </source>
</evidence>
<evidence type="ECO:0000313" key="3">
    <source>
        <dbReference type="Proteomes" id="UP000522081"/>
    </source>
</evidence>
<dbReference type="Gene3D" id="3.10.450.50">
    <property type="match status" value="1"/>
</dbReference>
<feature type="domain" description="SnoaL-like" evidence="1">
    <location>
        <begin position="9"/>
        <end position="143"/>
    </location>
</feature>
<evidence type="ECO:0000313" key="2">
    <source>
        <dbReference type="EMBL" id="NYH96563.1"/>
    </source>
</evidence>
<protein>
    <recommendedName>
        <fullName evidence="1">SnoaL-like domain-containing protein</fullName>
    </recommendedName>
</protein>
<gene>
    <name evidence="2" type="ORF">FHS75_002902</name>
</gene>
<comment type="caution">
    <text evidence="2">The sequence shown here is derived from an EMBL/GenBank/DDBJ whole genome shotgun (WGS) entry which is preliminary data.</text>
</comment>
<keyword evidence="3" id="KW-1185">Reference proteome</keyword>
<dbReference type="Proteomes" id="UP000522081">
    <property type="component" value="Unassembled WGS sequence"/>
</dbReference>
<dbReference type="EMBL" id="JACBZF010000005">
    <property type="protein sequence ID" value="NYH96563.1"/>
    <property type="molecule type" value="Genomic_DNA"/>
</dbReference>
<proteinExistence type="predicted"/>
<dbReference type="AlphaFoldDB" id="A0A7Y9Y071"/>
<name>A0A7Y9Y071_9SPHN</name>
<sequence length="156" mass="17701">MTEYERACREIANLKAHYFYCLDHKDFDGFDKLVADDAEIDFRNVTSSGDASAMPQIDGDAGLMTGSEFKAFLRDVVPGLVTVHQGYMPEFSDPGDGTMQCIWGMEDNVWFPEGSDPAYLHGWGHYHERYRREGDGWIIDRLRLTRLKVILSGTAP</sequence>
<dbReference type="RefSeq" id="WP_179408391.1">
    <property type="nucleotide sequence ID" value="NZ_BMGF01000005.1"/>
</dbReference>
<dbReference type="InterPro" id="IPR032710">
    <property type="entry name" value="NTF2-like_dom_sf"/>
</dbReference>
<dbReference type="InterPro" id="IPR037401">
    <property type="entry name" value="SnoaL-like"/>
</dbReference>
<organism evidence="2 3">
    <name type="scientific">Novosphingobium marinum</name>
    <dbReference type="NCBI Taxonomy" id="1514948"/>
    <lineage>
        <taxon>Bacteria</taxon>
        <taxon>Pseudomonadati</taxon>
        <taxon>Pseudomonadota</taxon>
        <taxon>Alphaproteobacteria</taxon>
        <taxon>Sphingomonadales</taxon>
        <taxon>Sphingomonadaceae</taxon>
        <taxon>Novosphingobium</taxon>
    </lineage>
</organism>
<dbReference type="SUPFAM" id="SSF54427">
    <property type="entry name" value="NTF2-like"/>
    <property type="match status" value="1"/>
</dbReference>
<dbReference type="Pfam" id="PF13577">
    <property type="entry name" value="SnoaL_4"/>
    <property type="match status" value="1"/>
</dbReference>